<dbReference type="CDD" id="cd00198">
    <property type="entry name" value="vWFA"/>
    <property type="match status" value="1"/>
</dbReference>
<feature type="region of interest" description="Disordered" evidence="1">
    <location>
        <begin position="54"/>
        <end position="126"/>
    </location>
</feature>
<dbReference type="AlphaFoldDB" id="A0A6A7K5H8"/>
<accession>A0A6A7K5H8</accession>
<organism evidence="3 4">
    <name type="scientific">Alkalibaculum sporogenes</name>
    <dbReference type="NCBI Taxonomy" id="2655001"/>
    <lineage>
        <taxon>Bacteria</taxon>
        <taxon>Bacillati</taxon>
        <taxon>Bacillota</taxon>
        <taxon>Clostridia</taxon>
        <taxon>Eubacteriales</taxon>
        <taxon>Eubacteriaceae</taxon>
        <taxon>Alkalibaculum</taxon>
    </lineage>
</organism>
<dbReference type="EMBL" id="WHNX01000003">
    <property type="protein sequence ID" value="MPW24650.1"/>
    <property type="molecule type" value="Genomic_DNA"/>
</dbReference>
<evidence type="ECO:0000313" key="3">
    <source>
        <dbReference type="EMBL" id="MPW24650.1"/>
    </source>
</evidence>
<evidence type="ECO:0000259" key="2">
    <source>
        <dbReference type="PROSITE" id="PS50234"/>
    </source>
</evidence>
<dbReference type="Gene3D" id="3.40.50.410">
    <property type="entry name" value="von Willebrand factor, type A domain"/>
    <property type="match status" value="1"/>
</dbReference>
<feature type="compositionally biased region" description="Basic and acidic residues" evidence="1">
    <location>
        <begin position="74"/>
        <end position="122"/>
    </location>
</feature>
<reference evidence="3 4" key="1">
    <citation type="submission" date="2019-10" db="EMBL/GenBank/DDBJ databases">
        <title>Alkalibaculum tamaniensis sp.nov., a new alkaliphilic acetogen, isolated on methoxylated aromatics from a mud volcano.</title>
        <authorList>
            <person name="Khomyakova M.A."/>
            <person name="Merkel A.Y."/>
            <person name="Bonch-Osmolovskaya E.A."/>
            <person name="Slobodkin A.I."/>
        </authorList>
    </citation>
    <scope>NUCLEOTIDE SEQUENCE [LARGE SCALE GENOMIC DNA]</scope>
    <source>
        <strain evidence="3 4">M08DMB</strain>
    </source>
</reference>
<comment type="caution">
    <text evidence="3">The sequence shown here is derived from an EMBL/GenBank/DDBJ whole genome shotgun (WGS) entry which is preliminary data.</text>
</comment>
<protein>
    <submittedName>
        <fullName evidence="3">VWA domain-containing protein</fullName>
    </submittedName>
</protein>
<evidence type="ECO:0000313" key="4">
    <source>
        <dbReference type="Proteomes" id="UP000440004"/>
    </source>
</evidence>
<feature type="compositionally biased region" description="Acidic residues" evidence="1">
    <location>
        <begin position="54"/>
        <end position="73"/>
    </location>
</feature>
<dbReference type="SUPFAM" id="SSF53300">
    <property type="entry name" value="vWA-like"/>
    <property type="match status" value="1"/>
</dbReference>
<dbReference type="InterPro" id="IPR036465">
    <property type="entry name" value="vWFA_dom_sf"/>
</dbReference>
<sequence>MIGGEMRMKKLRGLRVLSLVFACVMIFSLLNQNTFASTKSSAPNEEVLQIQSLELEELDDLNETEKLAEDDEKDENKEVNETEDLDKRDLEKSESKEDKDKDDKKGQEEKNDKKSEDNLKLLEEDDDPIVVEESLDYYPASSSLNVGPVIESLQVGAMLLRSSGMMNVKSMAPYVDPQEHGLTLTKTATPTDGNKFRLDLTATTESDIVTTIKPSDIIMVLDRSGSMSDLLSYTPITSAPSTNSNYYVKVDGSFIQVSYSSNRWSYKPGILYRTRYVTWDINGDDNSAGNTSSSNPRPKPFYRRVTRLQGLKDAANAFVNKVYAESPDSRIAIVSYSGNVTNNTGGLVNVKSNNTVNNTITNAINGLNADGATHSNKGMGMAKDIFQADNSSDRNRVVIKFTDGEPGNYGFDNNDGSRYAAATINQAAVLKGARGTTLSSDVSFNNQRAGNGNIDGPKVVSNEVGCGATVYSVGVFDSNVNTLVHRYMAWMSSDNKTNATNSNGHDYYFTADSTESLDSIFQAIAEETGETVEDVVIKDYINPAFDIVDANGNILEIGDTITVSGETGTIMIDDKGIYVRWTKARIRPGTIAEGKGFKGSLFIKPKSDFIGGNNIPTNTLNISAIYTEGNNIGSFPNPLVNVPFNISVKNIQDYILLGESVPKSVEVVQEEIVNQNLHYNYPNGMLEYSWSPNLTSDTKPTTTTDFNLNITAEPINYISFNDQSIWEPISGGYKNKNTGEIYNLAVGTVAVGKADTGTYTIRPVKPEFAGSTYNIFLGETSGDGGASTLSNAITLSIPNKDIAGVDIPTNIKNNLQNRLSGYKNRLTFKVDAINPATAPSYIAPLSGYKPVEDTILKVKAKYDSTDVQNNIPVTINVKQGSLTITKAINGTVNPNQTFVFEIKQYDDTDKTTLIKTFYETIRVSSEQNNRTIIKLPKGYYEVSEKDDWSWKYNVVGNKMKFDTLGLNANGSRNINKINGETTLSNQSKVIKFLSSDDWVVNEFK</sequence>
<dbReference type="Pfam" id="PF13519">
    <property type="entry name" value="VWA_2"/>
    <property type="match status" value="1"/>
</dbReference>
<feature type="domain" description="VWFA" evidence="2">
    <location>
        <begin position="216"/>
        <end position="524"/>
    </location>
</feature>
<dbReference type="InterPro" id="IPR002035">
    <property type="entry name" value="VWF_A"/>
</dbReference>
<proteinExistence type="predicted"/>
<keyword evidence="4" id="KW-1185">Reference proteome</keyword>
<name>A0A6A7K5H8_9FIRM</name>
<dbReference type="Proteomes" id="UP000440004">
    <property type="component" value="Unassembled WGS sequence"/>
</dbReference>
<dbReference type="PROSITE" id="PS50234">
    <property type="entry name" value="VWFA"/>
    <property type="match status" value="1"/>
</dbReference>
<gene>
    <name evidence="3" type="ORF">GC105_02430</name>
</gene>
<evidence type="ECO:0000256" key="1">
    <source>
        <dbReference type="SAM" id="MobiDB-lite"/>
    </source>
</evidence>